<dbReference type="HOGENOM" id="CLU_3001905_0_0_1"/>
<organism evidence="1 2">
    <name type="scientific">Bipolaris victoriae (strain FI3)</name>
    <name type="common">Victoria blight of oats agent</name>
    <name type="synonym">Cochliobolus victoriae</name>
    <dbReference type="NCBI Taxonomy" id="930091"/>
    <lineage>
        <taxon>Eukaryota</taxon>
        <taxon>Fungi</taxon>
        <taxon>Dikarya</taxon>
        <taxon>Ascomycota</taxon>
        <taxon>Pezizomycotina</taxon>
        <taxon>Dothideomycetes</taxon>
        <taxon>Pleosporomycetidae</taxon>
        <taxon>Pleosporales</taxon>
        <taxon>Pleosporineae</taxon>
        <taxon>Pleosporaceae</taxon>
        <taxon>Bipolaris</taxon>
    </lineage>
</organism>
<dbReference type="RefSeq" id="XP_014561104.1">
    <property type="nucleotide sequence ID" value="XM_014705618.1"/>
</dbReference>
<reference evidence="1 2" key="1">
    <citation type="journal article" date="2013" name="PLoS Genet.">
        <title>Comparative genome structure, secondary metabolite, and effector coding capacity across Cochliobolus pathogens.</title>
        <authorList>
            <person name="Condon B.J."/>
            <person name="Leng Y."/>
            <person name="Wu D."/>
            <person name="Bushley K.E."/>
            <person name="Ohm R.A."/>
            <person name="Otillar R."/>
            <person name="Martin J."/>
            <person name="Schackwitz W."/>
            <person name="Grimwood J."/>
            <person name="MohdZainudin N."/>
            <person name="Xue C."/>
            <person name="Wang R."/>
            <person name="Manning V.A."/>
            <person name="Dhillon B."/>
            <person name="Tu Z.J."/>
            <person name="Steffenson B.J."/>
            <person name="Salamov A."/>
            <person name="Sun H."/>
            <person name="Lowry S."/>
            <person name="LaButti K."/>
            <person name="Han J."/>
            <person name="Copeland A."/>
            <person name="Lindquist E."/>
            <person name="Barry K."/>
            <person name="Schmutz J."/>
            <person name="Baker S.E."/>
            <person name="Ciuffetti L.M."/>
            <person name="Grigoriev I.V."/>
            <person name="Zhong S."/>
            <person name="Turgeon B.G."/>
        </authorList>
    </citation>
    <scope>NUCLEOTIDE SEQUENCE [LARGE SCALE GENOMIC DNA]</scope>
    <source>
        <strain evidence="1 2">FI3</strain>
    </source>
</reference>
<proteinExistence type="predicted"/>
<evidence type="ECO:0000313" key="2">
    <source>
        <dbReference type="Proteomes" id="UP000054337"/>
    </source>
</evidence>
<protein>
    <submittedName>
        <fullName evidence="1">Uncharacterized protein</fullName>
    </submittedName>
</protein>
<name>W7F6B0_BIPV3</name>
<feature type="non-terminal residue" evidence="1">
    <location>
        <position position="1"/>
    </location>
</feature>
<keyword evidence="2" id="KW-1185">Reference proteome</keyword>
<dbReference type="AlphaFoldDB" id="W7F6B0"/>
<accession>W7F6B0</accession>
<dbReference type="GeneID" id="26258692"/>
<sequence>WPSYQMTRSFSPAHHTVKRGTRNKFERYLYKYLNERKCTNIVFAFWTPYKDKHHEKN</sequence>
<gene>
    <name evidence="1" type="ORF">COCVIDRAFT_87516</name>
</gene>
<dbReference type="Proteomes" id="UP000054337">
    <property type="component" value="Unassembled WGS sequence"/>
</dbReference>
<evidence type="ECO:0000313" key="1">
    <source>
        <dbReference type="EMBL" id="EUN31487.1"/>
    </source>
</evidence>
<dbReference type="EMBL" id="KI968698">
    <property type="protein sequence ID" value="EUN31487.1"/>
    <property type="molecule type" value="Genomic_DNA"/>
</dbReference>